<dbReference type="AlphaFoldDB" id="K9VML2"/>
<protein>
    <submittedName>
        <fullName evidence="1">Chromosome segregation ATPase-like protein</fullName>
    </submittedName>
</protein>
<dbReference type="EMBL" id="CP003614">
    <property type="protein sequence ID" value="AFZ09176.1"/>
    <property type="molecule type" value="Genomic_DNA"/>
</dbReference>
<keyword evidence="2" id="KW-1185">Reference proteome</keyword>
<gene>
    <name evidence="1" type="ORF">Osc7112_4908</name>
</gene>
<name>K9VML2_9CYAN</name>
<dbReference type="RefSeq" id="WP_015178408.1">
    <property type="nucleotide sequence ID" value="NC_019729.1"/>
</dbReference>
<dbReference type="eggNOG" id="COG1196">
    <property type="taxonomic scope" value="Bacteria"/>
</dbReference>
<reference evidence="1 2" key="1">
    <citation type="submission" date="2012-05" db="EMBL/GenBank/DDBJ databases">
        <title>Finished chromosome of genome of Oscillatoria sp. PCC 7112.</title>
        <authorList>
            <consortium name="US DOE Joint Genome Institute"/>
            <person name="Gugger M."/>
            <person name="Coursin T."/>
            <person name="Rippka R."/>
            <person name="Tandeau De Marsac N."/>
            <person name="Huntemann M."/>
            <person name="Wei C.-L."/>
            <person name="Han J."/>
            <person name="Detter J.C."/>
            <person name="Han C."/>
            <person name="Tapia R."/>
            <person name="Davenport K."/>
            <person name="Daligault H."/>
            <person name="Erkkila T."/>
            <person name="Gu W."/>
            <person name="Munk A.C.C."/>
            <person name="Teshima H."/>
            <person name="Xu Y."/>
            <person name="Chain P."/>
            <person name="Chen A."/>
            <person name="Krypides N."/>
            <person name="Mavromatis K."/>
            <person name="Markowitz V."/>
            <person name="Szeto E."/>
            <person name="Ivanova N."/>
            <person name="Mikhailova N."/>
            <person name="Ovchinnikova G."/>
            <person name="Pagani I."/>
            <person name="Pati A."/>
            <person name="Goodwin L."/>
            <person name="Peters L."/>
            <person name="Pitluck S."/>
            <person name="Woyke T."/>
            <person name="Kerfeld C."/>
        </authorList>
    </citation>
    <scope>NUCLEOTIDE SEQUENCE [LARGE SCALE GENOMIC DNA]</scope>
    <source>
        <strain evidence="1 2">PCC 7112</strain>
    </source>
</reference>
<accession>K9VML2</accession>
<evidence type="ECO:0000313" key="2">
    <source>
        <dbReference type="Proteomes" id="UP000010478"/>
    </source>
</evidence>
<evidence type="ECO:0000313" key="1">
    <source>
        <dbReference type="EMBL" id="AFZ09176.1"/>
    </source>
</evidence>
<dbReference type="HOGENOM" id="CLU_2845589_0_0_3"/>
<organism evidence="1 2">
    <name type="scientific">Phormidium nigroviride PCC 7112</name>
    <dbReference type="NCBI Taxonomy" id="179408"/>
    <lineage>
        <taxon>Bacteria</taxon>
        <taxon>Bacillati</taxon>
        <taxon>Cyanobacteriota</taxon>
        <taxon>Cyanophyceae</taxon>
        <taxon>Oscillatoriophycideae</taxon>
        <taxon>Oscillatoriales</taxon>
        <taxon>Oscillatoriaceae</taxon>
        <taxon>Phormidium</taxon>
    </lineage>
</organism>
<proteinExistence type="predicted"/>
<dbReference type="Proteomes" id="UP000010478">
    <property type="component" value="Chromosome"/>
</dbReference>
<dbReference type="OrthoDB" id="9979276at2"/>
<dbReference type="STRING" id="179408.Osc7112_4908"/>
<sequence length="65" mass="7362">MQKCLQESLKCTPSSQTETIVNLLESLANFSLEKGRHLDPYSLTNSEEWKQLVRQAVAIKPTSKL</sequence>
<dbReference type="KEGG" id="oni:Osc7112_4908"/>